<evidence type="ECO:0000313" key="5">
    <source>
        <dbReference type="EMBL" id="KEY73983.1"/>
    </source>
</evidence>
<feature type="compositionally biased region" description="Acidic residues" evidence="1">
    <location>
        <begin position="198"/>
        <end position="209"/>
    </location>
</feature>
<evidence type="ECO:0000256" key="2">
    <source>
        <dbReference type="SAM" id="SignalP"/>
    </source>
</evidence>
<dbReference type="SUPFAM" id="SSF50952">
    <property type="entry name" value="Soluble quinoprotein glucose dehydrogenase"/>
    <property type="match status" value="1"/>
</dbReference>
<name>A0A084B8V4_STACB</name>
<dbReference type="Proteomes" id="UP000028045">
    <property type="component" value="Unassembled WGS sequence"/>
</dbReference>
<feature type="signal peptide" evidence="2">
    <location>
        <begin position="1"/>
        <end position="19"/>
    </location>
</feature>
<keyword evidence="6" id="KW-1185">Reference proteome</keyword>
<protein>
    <submittedName>
        <fullName evidence="5">Uncharacterized protein</fullName>
    </submittedName>
</protein>
<dbReference type="InterPro" id="IPR011042">
    <property type="entry name" value="6-blade_b-propeller_TolB-like"/>
</dbReference>
<feature type="region of interest" description="Disordered" evidence="1">
    <location>
        <begin position="198"/>
        <end position="221"/>
    </location>
</feature>
<evidence type="ECO:0000259" key="4">
    <source>
        <dbReference type="Pfam" id="PF22807"/>
    </source>
</evidence>
<dbReference type="OrthoDB" id="507128at2759"/>
<dbReference type="InterPro" id="IPR015920">
    <property type="entry name" value="Cellobiose_DH-like_cyt"/>
</dbReference>
<dbReference type="Pfam" id="PF16010">
    <property type="entry name" value="CDH-cyt"/>
    <property type="match status" value="1"/>
</dbReference>
<feature type="domain" description="Cellobiose dehydrogenase-like cytochrome" evidence="3">
    <location>
        <begin position="25"/>
        <end position="200"/>
    </location>
</feature>
<reference evidence="5 6" key="1">
    <citation type="journal article" date="2014" name="BMC Genomics">
        <title>Comparative genome sequencing reveals chemotype-specific gene clusters in the toxigenic black mold Stachybotrys.</title>
        <authorList>
            <person name="Semeiks J."/>
            <person name="Borek D."/>
            <person name="Otwinowski Z."/>
            <person name="Grishin N.V."/>
        </authorList>
    </citation>
    <scope>NUCLEOTIDE SEQUENCE [LARGE SCALE GENOMIC DNA]</scope>
    <source>
        <strain evidence="6">CBS 109288 / IBT 7711</strain>
    </source>
</reference>
<dbReference type="AlphaFoldDB" id="A0A084B8V4"/>
<dbReference type="EMBL" id="KL647681">
    <property type="protein sequence ID" value="KEY73983.1"/>
    <property type="molecule type" value="Genomic_DNA"/>
</dbReference>
<feature type="compositionally biased region" description="Low complexity" evidence="1">
    <location>
        <begin position="211"/>
        <end position="221"/>
    </location>
</feature>
<feature type="chain" id="PRO_5001771699" evidence="2">
    <location>
        <begin position="20"/>
        <end position="644"/>
    </location>
</feature>
<proteinExistence type="predicted"/>
<dbReference type="PANTHER" id="PTHR47797">
    <property type="entry name" value="DEHYDROGENASE, PUTATIVE (AFU_ORTHOLOGUE AFUA_8G05805)-RELATED"/>
    <property type="match status" value="1"/>
</dbReference>
<dbReference type="HOGENOM" id="CLU_427550_0_0_1"/>
<dbReference type="Pfam" id="PF22807">
    <property type="entry name" value="TrAA12"/>
    <property type="match status" value="1"/>
</dbReference>
<keyword evidence="2" id="KW-0732">Signal</keyword>
<organism evidence="5 6">
    <name type="scientific">Stachybotrys chartarum (strain CBS 109288 / IBT 7711)</name>
    <name type="common">Toxic black mold</name>
    <name type="synonym">Stilbospora chartarum</name>
    <dbReference type="NCBI Taxonomy" id="1280523"/>
    <lineage>
        <taxon>Eukaryota</taxon>
        <taxon>Fungi</taxon>
        <taxon>Dikarya</taxon>
        <taxon>Ascomycota</taxon>
        <taxon>Pezizomycotina</taxon>
        <taxon>Sordariomycetes</taxon>
        <taxon>Hypocreomycetidae</taxon>
        <taxon>Hypocreales</taxon>
        <taxon>Stachybotryaceae</taxon>
        <taxon>Stachybotrys</taxon>
    </lineage>
</organism>
<dbReference type="CDD" id="cd09630">
    <property type="entry name" value="CDH_like_cytochrome"/>
    <property type="match status" value="1"/>
</dbReference>
<dbReference type="Gene3D" id="2.120.10.30">
    <property type="entry name" value="TolB, C-terminal domain"/>
    <property type="match status" value="1"/>
</dbReference>
<dbReference type="PANTHER" id="PTHR47797:SF5">
    <property type="entry name" value="CELLOBIOSE DEHYDROGENASE CYTOCHROME DOMAIN-CONTAINING PROTEIN"/>
    <property type="match status" value="1"/>
</dbReference>
<dbReference type="Gene3D" id="2.60.40.1210">
    <property type="entry name" value="Cellobiose dehydrogenase, cytochrome domain"/>
    <property type="match status" value="1"/>
</dbReference>
<evidence type="ECO:0000256" key="1">
    <source>
        <dbReference type="SAM" id="MobiDB-lite"/>
    </source>
</evidence>
<evidence type="ECO:0000313" key="6">
    <source>
        <dbReference type="Proteomes" id="UP000028045"/>
    </source>
</evidence>
<dbReference type="InterPro" id="IPR011041">
    <property type="entry name" value="Quinoprot_gluc/sorb_DH_b-prop"/>
</dbReference>
<accession>A0A084B8V4</accession>
<evidence type="ECO:0000259" key="3">
    <source>
        <dbReference type="Pfam" id="PF16010"/>
    </source>
</evidence>
<gene>
    <name evidence="5" type="ORF">S7711_02578</name>
</gene>
<sequence length="644" mass="68955">MRRSALTAAAAALLTTASAQTTVEYCDELSRCFAAHVNAEGIVYGFAIPEATAAPFDLILQITAPIEIAWAGVAFGPRMTNVPLIITWPYEETTVATSRVAYSYTLPSENENAPLRVLDGSYVNATHWVSTLHCTGCSSWADIIPEPPNSLDPTAPNYFGFVHSTVPVDTPEDSGTSFGIHDVSLINGVDFSLAQSEEFEEWASGDGGEEPAPTATSAAPTTTFATVTQTPSAPAQVPIPSSCNLQSIFPLRAASGWGFLKLAGGLRAPRGMAVDTNGNLLIIQVGLGLSAHTIGTNGCISGARTLINRPQLTHGVALTPDGRTLYVSSATTVWRYNYDPATQAVSGESVVVRNMYPSSHTTRTLVVPPATPNILVVSLGSNGNLDGPTVRKEAGRAIVKSFDMGTSVPGGGWDYNTQGRYLGYGLRNEIALAVDPNNMVWGVENSADDFTRTVNGVSTNIKEENPAEELNYLGDPSVSNENWYGYPTCFTVWGGEVFPDGRPATGSQFIPAPNSTFNDATCGQRSTPPRLALQAHAAPIDAKFDRNGDNLFVTLHGSWNRVIPYGFKVVTIPFTTNAAGGYEPVAPANSRDGYDDILWDTQSGCSGFQCFRPSGLVWDADFTRMFIASDNYREGELYMLYRTS</sequence>
<dbReference type="SUPFAM" id="SSF49344">
    <property type="entry name" value="CBD9-like"/>
    <property type="match status" value="1"/>
</dbReference>
<dbReference type="InterPro" id="IPR054539">
    <property type="entry name" value="Beta-prop_PDH"/>
</dbReference>
<feature type="domain" description="Pyrroloquinoline quinone-dependent pyranose dehydrogenase beta-propeller" evidence="4">
    <location>
        <begin position="252"/>
        <end position="642"/>
    </location>
</feature>